<dbReference type="OrthoDB" id="2126698at2759"/>
<evidence type="ECO:0000256" key="1">
    <source>
        <dbReference type="SAM" id="Phobius"/>
    </source>
</evidence>
<dbReference type="EMBL" id="JAAMPC010000014">
    <property type="protein sequence ID" value="KAG2264287.1"/>
    <property type="molecule type" value="Genomic_DNA"/>
</dbReference>
<evidence type="ECO:0000313" key="3">
    <source>
        <dbReference type="Proteomes" id="UP000886595"/>
    </source>
</evidence>
<dbReference type="Proteomes" id="UP000886595">
    <property type="component" value="Unassembled WGS sequence"/>
</dbReference>
<protein>
    <recommendedName>
        <fullName evidence="4">Protein DETOXIFICATION</fullName>
    </recommendedName>
</protein>
<gene>
    <name evidence="2" type="ORF">Bca52824_071366</name>
</gene>
<keyword evidence="1" id="KW-0812">Transmembrane</keyword>
<evidence type="ECO:0000313" key="2">
    <source>
        <dbReference type="EMBL" id="KAG2264287.1"/>
    </source>
</evidence>
<name>A0A8X7U370_BRACI</name>
<feature type="transmembrane region" description="Helical" evidence="1">
    <location>
        <begin position="12"/>
        <end position="32"/>
    </location>
</feature>
<evidence type="ECO:0008006" key="4">
    <source>
        <dbReference type="Google" id="ProtNLM"/>
    </source>
</evidence>
<proteinExistence type="predicted"/>
<comment type="caution">
    <text evidence="2">The sequence shown here is derived from an EMBL/GenBank/DDBJ whole genome shotgun (WGS) entry which is preliminary data.</text>
</comment>
<keyword evidence="1" id="KW-1133">Transmembrane helix</keyword>
<keyword evidence="3" id="KW-1185">Reference proteome</keyword>
<sequence>MFGVAVGAGWQAVVAYVNIACYYLFGIPFGLLLGYKLDFGVKGIWCGMLTGTVVQTIVLTWMICKTNWDKEAAMADDRIREWGGEASEIEQLVN</sequence>
<accession>A0A8X7U370</accession>
<organism evidence="2 3">
    <name type="scientific">Brassica carinata</name>
    <name type="common">Ethiopian mustard</name>
    <name type="synonym">Abyssinian cabbage</name>
    <dbReference type="NCBI Taxonomy" id="52824"/>
    <lineage>
        <taxon>Eukaryota</taxon>
        <taxon>Viridiplantae</taxon>
        <taxon>Streptophyta</taxon>
        <taxon>Embryophyta</taxon>
        <taxon>Tracheophyta</taxon>
        <taxon>Spermatophyta</taxon>
        <taxon>Magnoliopsida</taxon>
        <taxon>eudicotyledons</taxon>
        <taxon>Gunneridae</taxon>
        <taxon>Pentapetalae</taxon>
        <taxon>rosids</taxon>
        <taxon>malvids</taxon>
        <taxon>Brassicales</taxon>
        <taxon>Brassicaceae</taxon>
        <taxon>Brassiceae</taxon>
        <taxon>Brassica</taxon>
    </lineage>
</organism>
<feature type="transmembrane region" description="Helical" evidence="1">
    <location>
        <begin position="44"/>
        <end position="63"/>
    </location>
</feature>
<keyword evidence="1" id="KW-0472">Membrane</keyword>
<dbReference type="PANTHER" id="PTHR11206">
    <property type="entry name" value="MULTIDRUG RESISTANCE PROTEIN"/>
    <property type="match status" value="1"/>
</dbReference>
<reference evidence="2 3" key="1">
    <citation type="submission" date="2020-02" db="EMBL/GenBank/DDBJ databases">
        <authorList>
            <person name="Ma Q."/>
            <person name="Huang Y."/>
            <person name="Song X."/>
            <person name="Pei D."/>
        </authorList>
    </citation>
    <scope>NUCLEOTIDE SEQUENCE [LARGE SCALE GENOMIC DNA]</scope>
    <source>
        <strain evidence="2">Sxm20200214</strain>
        <tissue evidence="2">Leaf</tissue>
    </source>
</reference>
<dbReference type="AlphaFoldDB" id="A0A8X7U370"/>